<accession>A0ABW7Q9M4</accession>
<comment type="caution">
    <text evidence="3">The sequence shown here is derived from an EMBL/GenBank/DDBJ whole genome shotgun (WGS) entry which is preliminary data.</text>
</comment>
<gene>
    <name evidence="3" type="ORF">ACH3VR_10795</name>
</gene>
<dbReference type="GO" id="GO:0004725">
    <property type="term" value="F:protein tyrosine phosphatase activity"/>
    <property type="evidence" value="ECO:0007669"/>
    <property type="project" value="UniProtKB-EC"/>
</dbReference>
<organism evidence="3 4">
    <name type="scientific">Microbacterium alkaliflavum</name>
    <dbReference type="NCBI Taxonomy" id="3248839"/>
    <lineage>
        <taxon>Bacteria</taxon>
        <taxon>Bacillati</taxon>
        <taxon>Actinomycetota</taxon>
        <taxon>Actinomycetes</taxon>
        <taxon>Micrococcales</taxon>
        <taxon>Microbacteriaceae</taxon>
        <taxon>Microbacterium</taxon>
    </lineage>
</organism>
<evidence type="ECO:0000259" key="2">
    <source>
        <dbReference type="PROSITE" id="PS50056"/>
    </source>
</evidence>
<dbReference type="RefSeq" id="WP_396640791.1">
    <property type="nucleotide sequence ID" value="NZ_JBIQWL010000003.1"/>
</dbReference>
<dbReference type="EMBL" id="JBIQWL010000003">
    <property type="protein sequence ID" value="MFH8250843.1"/>
    <property type="molecule type" value="Genomic_DNA"/>
</dbReference>
<dbReference type="SUPFAM" id="SSF52799">
    <property type="entry name" value="(Phosphotyrosine protein) phosphatases II"/>
    <property type="match status" value="1"/>
</dbReference>
<evidence type="ECO:0000313" key="4">
    <source>
        <dbReference type="Proteomes" id="UP001610861"/>
    </source>
</evidence>
<feature type="domain" description="Tyrosine specific protein phosphatases" evidence="2">
    <location>
        <begin position="111"/>
        <end position="193"/>
    </location>
</feature>
<evidence type="ECO:0000256" key="1">
    <source>
        <dbReference type="ARBA" id="ARBA00009580"/>
    </source>
</evidence>
<reference evidence="3 4" key="1">
    <citation type="submission" date="2024-09" db="EMBL/GenBank/DDBJ databases">
        <authorList>
            <person name="Pan X."/>
        </authorList>
    </citation>
    <scope>NUCLEOTIDE SEQUENCE [LARGE SCALE GENOMIC DNA]</scope>
    <source>
        <strain evidence="3 4">B2969</strain>
    </source>
</reference>
<dbReference type="InterPro" id="IPR000387">
    <property type="entry name" value="Tyr_Pase_dom"/>
</dbReference>
<dbReference type="PROSITE" id="PS00383">
    <property type="entry name" value="TYR_PHOSPHATASE_1"/>
    <property type="match status" value="1"/>
</dbReference>
<dbReference type="PANTHER" id="PTHR31126">
    <property type="entry name" value="TYROSINE-PROTEIN PHOSPHATASE"/>
    <property type="match status" value="1"/>
</dbReference>
<dbReference type="Pfam" id="PF13350">
    <property type="entry name" value="Y_phosphatase3"/>
    <property type="match status" value="1"/>
</dbReference>
<evidence type="ECO:0000313" key="3">
    <source>
        <dbReference type="EMBL" id="MFH8250843.1"/>
    </source>
</evidence>
<dbReference type="PANTHER" id="PTHR31126:SF1">
    <property type="entry name" value="TYROSINE SPECIFIC PROTEIN PHOSPHATASES DOMAIN-CONTAINING PROTEIN"/>
    <property type="match status" value="1"/>
</dbReference>
<sequence>MTGVLVPGAVNLRDVGGLPARSGRTRSGVLYRSGNLAHLEDPGVAALGDLGLRRIIDLRDDEEVAHAPSRLGDLTVTTQRAPLFLGSVASFFEDDIPLDEMYRRIVEESADRVVEVVRGIIADQPVLVHCTVGKDRTGVTVALTLAAAGVDEEAVVADYARTEGLLPEWRNRKVVETLRRLHPGAVNLEDLATRSPAPVMAALLAGVAARYGSIGDYLRAHDLRDDELDELRGILISDS</sequence>
<protein>
    <submittedName>
        <fullName evidence="3">Tyrosine-protein phosphatase</fullName>
        <ecNumber evidence="3">3.1.3.48</ecNumber>
    </submittedName>
</protein>
<keyword evidence="4" id="KW-1185">Reference proteome</keyword>
<dbReference type="InterPro" id="IPR029021">
    <property type="entry name" value="Prot-tyrosine_phosphatase-like"/>
</dbReference>
<dbReference type="EC" id="3.1.3.48" evidence="3"/>
<keyword evidence="3" id="KW-0378">Hydrolase</keyword>
<name>A0ABW7Q9M4_9MICO</name>
<comment type="similarity">
    <text evidence="1">Belongs to the protein-tyrosine phosphatase family.</text>
</comment>
<dbReference type="PROSITE" id="PS50056">
    <property type="entry name" value="TYR_PHOSPHATASE_2"/>
    <property type="match status" value="1"/>
</dbReference>
<dbReference type="InterPro" id="IPR026893">
    <property type="entry name" value="Tyr/Ser_Pase_IphP-type"/>
</dbReference>
<dbReference type="Proteomes" id="UP001610861">
    <property type="component" value="Unassembled WGS sequence"/>
</dbReference>
<dbReference type="InterPro" id="IPR016130">
    <property type="entry name" value="Tyr_Pase_AS"/>
</dbReference>
<dbReference type="Gene3D" id="3.90.190.10">
    <property type="entry name" value="Protein tyrosine phosphatase superfamily"/>
    <property type="match status" value="1"/>
</dbReference>
<proteinExistence type="inferred from homology"/>